<dbReference type="Gene3D" id="2.60.120.330">
    <property type="entry name" value="B-lactam Antibiotic, Isopenicillin N Synthase, Chain"/>
    <property type="match status" value="1"/>
</dbReference>
<dbReference type="GO" id="GO:0005783">
    <property type="term" value="C:endoplasmic reticulum"/>
    <property type="evidence" value="ECO:0007669"/>
    <property type="project" value="TreeGrafter"/>
</dbReference>
<evidence type="ECO:0000256" key="11">
    <source>
        <dbReference type="SAM" id="MobiDB-lite"/>
    </source>
</evidence>
<keyword evidence="8" id="KW-0325">Glycoprotein</keyword>
<dbReference type="Pfam" id="PF13181">
    <property type="entry name" value="TPR_8"/>
    <property type="match status" value="1"/>
</dbReference>
<reference evidence="15" key="3">
    <citation type="submission" date="2025-09" db="UniProtKB">
        <authorList>
            <consortium name="Ensembl"/>
        </authorList>
    </citation>
    <scope>IDENTIFICATION</scope>
</reference>
<evidence type="ECO:0000256" key="3">
    <source>
        <dbReference type="ARBA" id="ARBA00022553"/>
    </source>
</evidence>
<accession>A0A673AZG7</accession>
<organism evidence="15 16">
    <name type="scientific">Sphaeramia orbicularis</name>
    <name type="common">orbiculate cardinalfish</name>
    <dbReference type="NCBI Taxonomy" id="375764"/>
    <lineage>
        <taxon>Eukaryota</taxon>
        <taxon>Metazoa</taxon>
        <taxon>Chordata</taxon>
        <taxon>Craniata</taxon>
        <taxon>Vertebrata</taxon>
        <taxon>Euteleostomi</taxon>
        <taxon>Actinopterygii</taxon>
        <taxon>Neopterygii</taxon>
        <taxon>Teleostei</taxon>
        <taxon>Neoteleostei</taxon>
        <taxon>Acanthomorphata</taxon>
        <taxon>Gobiaria</taxon>
        <taxon>Kurtiformes</taxon>
        <taxon>Apogonoidei</taxon>
        <taxon>Apogonidae</taxon>
        <taxon>Apogoninae</taxon>
        <taxon>Sphaeramia</taxon>
    </lineage>
</organism>
<dbReference type="GO" id="GO:0016020">
    <property type="term" value="C:membrane"/>
    <property type="evidence" value="ECO:0007669"/>
    <property type="project" value="UniProtKB-SubCell"/>
</dbReference>
<dbReference type="InterPro" id="IPR019734">
    <property type="entry name" value="TPR_rpt"/>
</dbReference>
<dbReference type="InterPro" id="IPR007803">
    <property type="entry name" value="Asp/Arg/Pro-Hydrxlase"/>
</dbReference>
<dbReference type="AlphaFoldDB" id="A0A673AZG7"/>
<evidence type="ECO:0000256" key="7">
    <source>
        <dbReference type="ARBA" id="ARBA00023157"/>
    </source>
</evidence>
<dbReference type="SMART" id="SM00028">
    <property type="entry name" value="TPR"/>
    <property type="match status" value="2"/>
</dbReference>
<dbReference type="Proteomes" id="UP000472271">
    <property type="component" value="Chromosome 20"/>
</dbReference>
<evidence type="ECO:0000256" key="8">
    <source>
        <dbReference type="ARBA" id="ARBA00023180"/>
    </source>
</evidence>
<keyword evidence="5 12" id="KW-1133">Transmembrane helix</keyword>
<feature type="compositionally biased region" description="Pro residues" evidence="11">
    <location>
        <begin position="270"/>
        <end position="286"/>
    </location>
</feature>
<dbReference type="PANTHER" id="PTHR12366">
    <property type="entry name" value="ASPARTYL/ASPARAGINYL BETA-HYDROXYLASE"/>
    <property type="match status" value="1"/>
</dbReference>
<reference evidence="15" key="2">
    <citation type="submission" date="2025-08" db="UniProtKB">
        <authorList>
            <consortium name="Ensembl"/>
        </authorList>
    </citation>
    <scope>IDENTIFICATION</scope>
</reference>
<sequence length="750" mass="83469">MAQRKNNKSHSRKEVKTPPVESKNGKKTEGGGAGGGAGGGPKYSVFTWVVVLGLLGVWSSMAVVYFDIVDYDSVIARAKEFRLNFSDVLQGKLMAYDTDGDGDFDVEDAKVLLGLKEAEPGAVGASPETTGASERIVEPTNQQAAQQQGEEPKEATSGDPAAEETPSAAVPLPSIEDDFIPDDPREDVAHPYEDEVDTIDTTGVLVEEPPSQESIVDSGRYVTSSEVTQESEPAVTAEEPSESPAEPPPEPEQQPEPVLEPEPVLAAEPEPAPEPEQQPQPEPEPVLEPESQPQTETRPETGSVPEAEGSTEKLKEKAKKKKPKLFNKFDKTIKAEIDAAEKLRKKGKVDEALRAFESLVQQYPQSPRARYGKAQAEDDVAEKLRSNDMLQRAINTYREAAELPDATSDLLMAALKRRAERQQFLGRMRGSLVTLERLVQIFPEDISLKNDLGVAHLLLGDNKGAKKVYEQVLAAAPNNGFAKVHYGFILKSENKIAESIPYLKEGLESGEPGTDDGRFYFHLGDALQRVGDNSAYHWYELGHQRGHFASVWQRSLYNVEGLKAQPWWTPKETGYTDLVKMLERNWKTIRDEALAVMDRNTGQFIPEEENLREKGEWGQYTLWQQGKKVGNSCQGVPKTCSLLEKHPEATGCKRGQIKFSVMHPGTHVWPHTGPTNCRLRMHLGLVIPKQGCRIRCTTETRQWEEGKVLIFDDSFEHEVWQDADSYRLIFIVDVWHPELTAYQRQTLSPI</sequence>
<evidence type="ECO:0000256" key="5">
    <source>
        <dbReference type="ARBA" id="ARBA00022989"/>
    </source>
</evidence>
<feature type="compositionally biased region" description="Basic and acidic residues" evidence="11">
    <location>
        <begin position="182"/>
        <end position="193"/>
    </location>
</feature>
<dbReference type="InterPro" id="IPR007943">
    <property type="entry name" value="Asp-B-hydro/Triadin_dom"/>
</dbReference>
<evidence type="ECO:0000256" key="10">
    <source>
        <dbReference type="PROSITE-ProRule" id="PRU00339"/>
    </source>
</evidence>
<feature type="compositionally biased region" description="Low complexity" evidence="11">
    <location>
        <begin position="230"/>
        <end position="244"/>
    </location>
</feature>
<dbReference type="Pfam" id="PF13432">
    <property type="entry name" value="TPR_16"/>
    <property type="match status" value="1"/>
</dbReference>
<keyword evidence="10" id="KW-0802">TPR repeat</keyword>
<dbReference type="SUPFAM" id="SSF51197">
    <property type="entry name" value="Clavaminate synthase-like"/>
    <property type="match status" value="1"/>
</dbReference>
<evidence type="ECO:0000259" key="13">
    <source>
        <dbReference type="Pfam" id="PF05118"/>
    </source>
</evidence>
<evidence type="ECO:0000256" key="12">
    <source>
        <dbReference type="SAM" id="Phobius"/>
    </source>
</evidence>
<keyword evidence="7" id="KW-1015">Disulfide bond</keyword>
<evidence type="ECO:0000259" key="14">
    <source>
        <dbReference type="Pfam" id="PF05279"/>
    </source>
</evidence>
<feature type="compositionally biased region" description="Basic residues" evidence="11">
    <location>
        <begin position="1"/>
        <end position="13"/>
    </location>
</feature>
<reference evidence="15" key="1">
    <citation type="submission" date="2019-06" db="EMBL/GenBank/DDBJ databases">
        <authorList>
            <consortium name="Wellcome Sanger Institute Data Sharing"/>
        </authorList>
    </citation>
    <scope>NUCLEOTIDE SEQUENCE [LARGE SCALE GENOMIC DNA]</scope>
</reference>
<keyword evidence="4 12" id="KW-0812">Transmembrane</keyword>
<feature type="compositionally biased region" description="Polar residues" evidence="11">
    <location>
        <begin position="211"/>
        <end position="228"/>
    </location>
</feature>
<dbReference type="Pfam" id="PF05118">
    <property type="entry name" value="Asp_Arg_Hydrox"/>
    <property type="match status" value="1"/>
</dbReference>
<dbReference type="FunFam" id="2.60.120.330:FF:000004">
    <property type="entry name" value="aspartyl/asparaginyl beta-hydroxylase isoform X2"/>
    <property type="match status" value="1"/>
</dbReference>
<dbReference type="PROSITE" id="PS50005">
    <property type="entry name" value="TPR"/>
    <property type="match status" value="1"/>
</dbReference>
<evidence type="ECO:0000313" key="15">
    <source>
        <dbReference type="Ensembl" id="ENSSORP00005034534.1"/>
    </source>
</evidence>
<feature type="region of interest" description="Disordered" evidence="11">
    <location>
        <begin position="1"/>
        <end position="37"/>
    </location>
</feature>
<evidence type="ECO:0000256" key="6">
    <source>
        <dbReference type="ARBA" id="ARBA00023136"/>
    </source>
</evidence>
<feature type="transmembrane region" description="Helical" evidence="12">
    <location>
        <begin position="45"/>
        <end position="66"/>
    </location>
</feature>
<dbReference type="Pfam" id="PF05279">
    <property type="entry name" value="Asp-B-Hydro_N"/>
    <property type="match status" value="1"/>
</dbReference>
<evidence type="ECO:0000256" key="9">
    <source>
        <dbReference type="ARBA" id="ARBA00037847"/>
    </source>
</evidence>
<feature type="compositionally biased region" description="Polar residues" evidence="11">
    <location>
        <begin position="139"/>
        <end position="149"/>
    </location>
</feature>
<dbReference type="SUPFAM" id="SSF48452">
    <property type="entry name" value="TPR-like"/>
    <property type="match status" value="1"/>
</dbReference>
<keyword evidence="16" id="KW-1185">Reference proteome</keyword>
<comment type="similarity">
    <text evidence="2">Belongs to the aspartyl/asparaginyl beta-hydroxylase family.</text>
</comment>
<proteinExistence type="inferred from homology"/>
<dbReference type="Ensembl" id="ENSSORT00005035455.1">
    <property type="protein sequence ID" value="ENSSORP00005034534.1"/>
    <property type="gene ID" value="ENSSORG00005015640.1"/>
</dbReference>
<keyword evidence="6 12" id="KW-0472">Membrane</keyword>
<dbReference type="InterPro" id="IPR027443">
    <property type="entry name" value="IPNS-like_sf"/>
</dbReference>
<dbReference type="PANTHER" id="PTHR12366:SF33">
    <property type="entry name" value="ASPARTYL_ASPARAGINYL BETA-HYDROXYLASE"/>
    <property type="match status" value="1"/>
</dbReference>
<evidence type="ECO:0000313" key="16">
    <source>
        <dbReference type="Proteomes" id="UP000472271"/>
    </source>
</evidence>
<feature type="compositionally biased region" description="Pro residues" evidence="11">
    <location>
        <begin position="245"/>
        <end position="260"/>
    </location>
</feature>
<feature type="repeat" description="TPR" evidence="10">
    <location>
        <begin position="446"/>
        <end position="479"/>
    </location>
</feature>
<protein>
    <submittedName>
        <fullName evidence="15">Aspartyl/asparaginyl beta-hydroxylase-like</fullName>
    </submittedName>
</protein>
<gene>
    <name evidence="15" type="primary">unm_hu7910</name>
</gene>
<dbReference type="GO" id="GO:0062101">
    <property type="term" value="F:peptidyl-aspartic acid 3-dioxygenase activity"/>
    <property type="evidence" value="ECO:0007669"/>
    <property type="project" value="InterPro"/>
</dbReference>
<keyword evidence="3" id="KW-0597">Phosphoprotein</keyword>
<evidence type="ECO:0000256" key="2">
    <source>
        <dbReference type="ARBA" id="ARBA00007730"/>
    </source>
</evidence>
<evidence type="ECO:0000256" key="1">
    <source>
        <dbReference type="ARBA" id="ARBA00004606"/>
    </source>
</evidence>
<feature type="domain" description="Aspartyl/asparaginy/proline hydroxylase" evidence="13">
    <location>
        <begin position="583"/>
        <end position="737"/>
    </location>
</feature>
<evidence type="ECO:0000256" key="4">
    <source>
        <dbReference type="ARBA" id="ARBA00022692"/>
    </source>
</evidence>
<dbReference type="InterPro" id="IPR039038">
    <property type="entry name" value="ASPH"/>
</dbReference>
<feature type="region of interest" description="Disordered" evidence="11">
    <location>
        <begin position="139"/>
        <end position="321"/>
    </location>
</feature>
<comment type="subcellular location">
    <subcellularLocation>
        <location evidence="9">Endomembrane system</location>
        <topology evidence="9">Single-pass membrane protein</topology>
    </subcellularLocation>
    <subcellularLocation>
        <location evidence="1">Membrane</location>
        <topology evidence="1">Single-pass type II membrane protein</topology>
    </subcellularLocation>
</comment>
<dbReference type="InterPro" id="IPR011990">
    <property type="entry name" value="TPR-like_helical_dom_sf"/>
</dbReference>
<dbReference type="Gene3D" id="1.25.40.10">
    <property type="entry name" value="Tetratricopeptide repeat domain"/>
    <property type="match status" value="1"/>
</dbReference>
<name>A0A673AZG7_9TELE</name>
<feature type="domain" description="Aspartyl beta-hydroxylase/Triadin" evidence="14">
    <location>
        <begin position="41"/>
        <end position="114"/>
    </location>
</feature>